<dbReference type="EMBL" id="LBHB01000001">
    <property type="protein sequence ID" value="KLE36135.1"/>
    <property type="molecule type" value="Genomic_DNA"/>
</dbReference>
<dbReference type="Proteomes" id="UP000053464">
    <property type="component" value="Unassembled WGS sequence"/>
</dbReference>
<proteinExistence type="predicted"/>
<dbReference type="AlphaFoldDB" id="A0A0G9MZN2"/>
<evidence type="ECO:0000313" key="1">
    <source>
        <dbReference type="EMBL" id="KLE36135.1"/>
    </source>
</evidence>
<comment type="caution">
    <text evidence="1">The sequence shown here is derived from an EMBL/GenBank/DDBJ whole genome shotgun (WGS) entry which is preliminary data.</text>
</comment>
<protein>
    <submittedName>
        <fullName evidence="1">Uncharacterized protein</fullName>
    </submittedName>
</protein>
<dbReference type="OrthoDB" id="7408950at2"/>
<evidence type="ECO:0000313" key="2">
    <source>
        <dbReference type="Proteomes" id="UP000053464"/>
    </source>
</evidence>
<gene>
    <name evidence="1" type="ORF">AAW00_05615</name>
</gene>
<sequence length="178" mass="18903">MVAGLPQGSLDAAQDCLLVIWDAQAEPNRDFDRAHDSVEGGAISCATGTSASEFEAALAAIRAAAAANDRAALVRELGLPLLYIDAEGNRRELTDELAEEGFDEVFSPEMLEMMQDLSLEDITVVPDQGAFFKLGSLWLVADRQGGRPRLVTVNRQAFAEAAEAASEVAAQEAPATPL</sequence>
<dbReference type="PATRIC" id="fig|1581420.6.peg.1131"/>
<reference evidence="1 2" key="1">
    <citation type="submission" date="2015-04" db="EMBL/GenBank/DDBJ databases">
        <title>The draft genome sequence of Erythrobacter luteus KA37.</title>
        <authorList>
            <person name="Zhuang L."/>
            <person name="Liu Y."/>
            <person name="Shao Z."/>
        </authorList>
    </citation>
    <scope>NUCLEOTIDE SEQUENCE [LARGE SCALE GENOMIC DNA]</scope>
    <source>
        <strain evidence="1 2">KA37</strain>
    </source>
</reference>
<name>A0A0G9MZN2_9SPHN</name>
<accession>A0A0G9MZN2</accession>
<keyword evidence="2" id="KW-1185">Reference proteome</keyword>
<dbReference type="STRING" id="1581420.AAW00_05615"/>
<organism evidence="1 2">
    <name type="scientific">Aurantiacibacter luteus</name>
    <dbReference type="NCBI Taxonomy" id="1581420"/>
    <lineage>
        <taxon>Bacteria</taxon>
        <taxon>Pseudomonadati</taxon>
        <taxon>Pseudomonadota</taxon>
        <taxon>Alphaproteobacteria</taxon>
        <taxon>Sphingomonadales</taxon>
        <taxon>Erythrobacteraceae</taxon>
        <taxon>Aurantiacibacter</taxon>
    </lineage>
</organism>